<dbReference type="GO" id="GO:0032259">
    <property type="term" value="P:methylation"/>
    <property type="evidence" value="ECO:0007669"/>
    <property type="project" value="UniProtKB-KW"/>
</dbReference>
<comment type="caution">
    <text evidence="4">The sequence shown here is derived from an EMBL/GenBank/DDBJ whole genome shotgun (WGS) entry which is preliminary data.</text>
</comment>
<name>A0A0M3AQ79_9SPHN</name>
<evidence type="ECO:0000313" key="4">
    <source>
        <dbReference type="EMBL" id="KKW92347.1"/>
    </source>
</evidence>
<dbReference type="PIRSF" id="PIRSF018005">
    <property type="entry name" value="UCP018005"/>
    <property type="match status" value="1"/>
</dbReference>
<feature type="domain" description="Histidine-specific methyltransferase SAM-dependent" evidence="3">
    <location>
        <begin position="18"/>
        <end position="317"/>
    </location>
</feature>
<keyword evidence="2 4" id="KW-0808">Transferase</keyword>
<dbReference type="NCBIfam" id="TIGR03438">
    <property type="entry name" value="egtD_ergothio"/>
    <property type="match status" value="1"/>
</dbReference>
<evidence type="ECO:0000256" key="1">
    <source>
        <dbReference type="ARBA" id="ARBA00022603"/>
    </source>
</evidence>
<dbReference type="EMBL" id="LBIC01000004">
    <property type="protein sequence ID" value="KKW92347.1"/>
    <property type="molecule type" value="Genomic_DNA"/>
</dbReference>
<dbReference type="AlphaFoldDB" id="A0A0M3AQ79"/>
<dbReference type="PANTHER" id="PTHR43397">
    <property type="entry name" value="ERGOTHIONEINE BIOSYNTHESIS PROTEIN 1"/>
    <property type="match status" value="1"/>
</dbReference>
<dbReference type="InterPro" id="IPR029063">
    <property type="entry name" value="SAM-dependent_MTases_sf"/>
</dbReference>
<organism evidence="4 5">
    <name type="scientific">Sphingobium chungbukense</name>
    <dbReference type="NCBI Taxonomy" id="56193"/>
    <lineage>
        <taxon>Bacteria</taxon>
        <taxon>Pseudomonadati</taxon>
        <taxon>Pseudomonadota</taxon>
        <taxon>Alphaproteobacteria</taxon>
        <taxon>Sphingomonadales</taxon>
        <taxon>Sphingomonadaceae</taxon>
        <taxon>Sphingobium</taxon>
    </lineage>
</organism>
<dbReference type="Pfam" id="PF10017">
    <property type="entry name" value="Methyltransf_33"/>
    <property type="match status" value="1"/>
</dbReference>
<evidence type="ECO:0000259" key="3">
    <source>
        <dbReference type="Pfam" id="PF10017"/>
    </source>
</evidence>
<dbReference type="InterPro" id="IPR051128">
    <property type="entry name" value="EgtD_Methyltrsf_superfamily"/>
</dbReference>
<dbReference type="InterPro" id="IPR019257">
    <property type="entry name" value="MeTrfase_dom"/>
</dbReference>
<gene>
    <name evidence="4" type="ORF">YP76_10540</name>
</gene>
<dbReference type="SUPFAM" id="SSF53335">
    <property type="entry name" value="S-adenosyl-L-methionine-dependent methyltransferases"/>
    <property type="match status" value="1"/>
</dbReference>
<dbReference type="PATRIC" id="fig|56193.3.peg.2184"/>
<dbReference type="GO" id="GO:0008168">
    <property type="term" value="F:methyltransferase activity"/>
    <property type="evidence" value="ECO:0007669"/>
    <property type="project" value="UniProtKB-KW"/>
</dbReference>
<keyword evidence="5" id="KW-1185">Reference proteome</keyword>
<dbReference type="RefSeq" id="WP_046763554.1">
    <property type="nucleotide sequence ID" value="NZ_LBIC01000004.1"/>
</dbReference>
<dbReference type="Proteomes" id="UP000033874">
    <property type="component" value="Unassembled WGS sequence"/>
</dbReference>
<protein>
    <submittedName>
        <fullName evidence="4">Methyltransferase</fullName>
    </submittedName>
</protein>
<evidence type="ECO:0000256" key="2">
    <source>
        <dbReference type="ARBA" id="ARBA00022679"/>
    </source>
</evidence>
<evidence type="ECO:0000313" key="5">
    <source>
        <dbReference type="Proteomes" id="UP000033874"/>
    </source>
</evidence>
<accession>A0A0M3AQ79</accession>
<reference evidence="4 5" key="1">
    <citation type="submission" date="2015-04" db="EMBL/GenBank/DDBJ databases">
        <title>Genome sequence of aromatic hydrocarbons-degrading Sphingobium chungbukense DJ77.</title>
        <authorList>
            <person name="Kim Y.-C."/>
            <person name="Chae J.-C."/>
        </authorList>
    </citation>
    <scope>NUCLEOTIDE SEQUENCE [LARGE SCALE GENOMIC DNA]</scope>
    <source>
        <strain evidence="4 5">DJ77</strain>
    </source>
</reference>
<keyword evidence="1 4" id="KW-0489">Methyltransferase</keyword>
<proteinExistence type="predicted"/>
<dbReference type="InterPro" id="IPR017804">
    <property type="entry name" value="MeTrfase_EgtD-like"/>
</dbReference>
<dbReference type="STRING" id="56193.YP76_10540"/>
<dbReference type="Gene3D" id="3.40.50.150">
    <property type="entry name" value="Vaccinia Virus protein VP39"/>
    <property type="match status" value="1"/>
</dbReference>
<dbReference type="PANTHER" id="PTHR43397:SF1">
    <property type="entry name" value="ERGOTHIONEINE BIOSYNTHESIS PROTEIN 1"/>
    <property type="match status" value="1"/>
</dbReference>
<dbReference type="InterPro" id="IPR035094">
    <property type="entry name" value="EgtD"/>
</dbReference>
<sequence>MLLTQYAPLSLRAPDPAFRRDIVEGLSRTPKATPPIWFYDRRGSELFEAITDLPEYYPTRAETGLLEKHGADFAAAVGAGRAVVEFGAGSARKTPHLLRAIDPAAYVPIDISGEFLHASSAELASAFPGLPVLPVVGDFNRDLLLPAAVEGLPRLGFFPGSTIGNMEPEAAVDLLRAMRRLLGDDALLLIGMDRIKDRERLIAAYDDAAGVTAAFNLNLVARINRELEGDMPIDGFAHRAIWNDDKARIEMHLVAVRPLHFHVAGQCFRMAAGETIHTESSHKYGARDERLLLRAGGWEPRHEWTDGEGLFSLILAKAG</sequence>